<evidence type="ECO:0000313" key="3">
    <source>
        <dbReference type="EMBL" id="MBS2966200.1"/>
    </source>
</evidence>
<dbReference type="GO" id="GO:0006313">
    <property type="term" value="P:DNA transposition"/>
    <property type="evidence" value="ECO:0007669"/>
    <property type="project" value="InterPro"/>
</dbReference>
<evidence type="ECO:0000256" key="1">
    <source>
        <dbReference type="SAM" id="MobiDB-lite"/>
    </source>
</evidence>
<keyword evidence="4" id="KW-1185">Reference proteome</keyword>
<dbReference type="AlphaFoldDB" id="A0A8J7WSY6"/>
<protein>
    <submittedName>
        <fullName evidence="3">Tn3 family transposase</fullName>
    </submittedName>
</protein>
<feature type="region of interest" description="Disordered" evidence="1">
    <location>
        <begin position="20"/>
        <end position="56"/>
    </location>
</feature>
<reference evidence="3" key="1">
    <citation type="submission" date="2021-04" db="EMBL/GenBank/DDBJ databases">
        <title>Genome based classification of Actinospica acidithermotolerans sp. nov., an actinobacterium isolated from an Indonesian hot spring.</title>
        <authorList>
            <person name="Kusuma A.B."/>
            <person name="Putra K.E."/>
            <person name="Nafisah S."/>
            <person name="Loh J."/>
            <person name="Nouioui I."/>
            <person name="Goodfellow M."/>
        </authorList>
    </citation>
    <scope>NUCLEOTIDE SEQUENCE</scope>
    <source>
        <strain evidence="3">DSM 45618</strain>
    </source>
</reference>
<comment type="caution">
    <text evidence="3">The sequence shown here is derived from an EMBL/GenBank/DDBJ whole genome shotgun (WGS) entry which is preliminary data.</text>
</comment>
<feature type="compositionally biased region" description="Low complexity" evidence="1">
    <location>
        <begin position="37"/>
        <end position="46"/>
    </location>
</feature>
<dbReference type="InterPro" id="IPR002513">
    <property type="entry name" value="Tn3_Tnp_DDE_dom"/>
</dbReference>
<proteinExistence type="predicted"/>
<evidence type="ECO:0000259" key="2">
    <source>
        <dbReference type="Pfam" id="PF01526"/>
    </source>
</evidence>
<gene>
    <name evidence="3" type="ORF">KGA66_24350</name>
</gene>
<accession>A0A8J7WSY6</accession>
<name>A0A8J7WSY6_9ACTN</name>
<dbReference type="Proteomes" id="UP000677913">
    <property type="component" value="Unassembled WGS sequence"/>
</dbReference>
<organism evidence="3 4">
    <name type="scientific">Actinocrinis puniceicyclus</name>
    <dbReference type="NCBI Taxonomy" id="977794"/>
    <lineage>
        <taxon>Bacteria</taxon>
        <taxon>Bacillati</taxon>
        <taxon>Actinomycetota</taxon>
        <taxon>Actinomycetes</taxon>
        <taxon>Catenulisporales</taxon>
        <taxon>Actinospicaceae</taxon>
        <taxon>Actinocrinis</taxon>
    </lineage>
</organism>
<dbReference type="Pfam" id="PF01526">
    <property type="entry name" value="DDE_Tnp_Tn3"/>
    <property type="match status" value="1"/>
</dbReference>
<sequence length="166" mass="18083">MDALGQGAVKHIPCICSRVTSPRRDDASSSTHDRSPCRNPSAARSRSPNRRRSAPRLSSCEASPCRFCAAIRTITLLRYRSEPALREQITMVANRTENFHPLPAHLMIGGQLISHNDPEHQERVVKLNELISDCAICSTALDIAAAAHQAFERGGGMGQRVIATTG</sequence>
<feature type="domain" description="Tn3 transposase DDE" evidence="2">
    <location>
        <begin position="70"/>
        <end position="162"/>
    </location>
</feature>
<evidence type="ECO:0000313" key="4">
    <source>
        <dbReference type="Proteomes" id="UP000677913"/>
    </source>
</evidence>
<dbReference type="GO" id="GO:0004803">
    <property type="term" value="F:transposase activity"/>
    <property type="evidence" value="ECO:0007669"/>
    <property type="project" value="InterPro"/>
</dbReference>
<feature type="compositionally biased region" description="Basic and acidic residues" evidence="1">
    <location>
        <begin position="22"/>
        <end position="36"/>
    </location>
</feature>
<dbReference type="RefSeq" id="WP_211471039.1">
    <property type="nucleotide sequence ID" value="NZ_JAGSXH010000128.1"/>
</dbReference>
<dbReference type="EMBL" id="JAGSXH010000128">
    <property type="protein sequence ID" value="MBS2966200.1"/>
    <property type="molecule type" value="Genomic_DNA"/>
</dbReference>